<name>A0A0D2BA23_9PEZI</name>
<organism evidence="4 5">
    <name type="scientific">Verruconis gallopava</name>
    <dbReference type="NCBI Taxonomy" id="253628"/>
    <lineage>
        <taxon>Eukaryota</taxon>
        <taxon>Fungi</taxon>
        <taxon>Dikarya</taxon>
        <taxon>Ascomycota</taxon>
        <taxon>Pezizomycotina</taxon>
        <taxon>Dothideomycetes</taxon>
        <taxon>Pleosporomycetidae</taxon>
        <taxon>Venturiales</taxon>
        <taxon>Sympoventuriaceae</taxon>
        <taxon>Verruconis</taxon>
    </lineage>
</organism>
<dbReference type="EMBL" id="KN847531">
    <property type="protein sequence ID" value="KIW08115.1"/>
    <property type="molecule type" value="Genomic_DNA"/>
</dbReference>
<protein>
    <recommendedName>
        <fullName evidence="3">DUF7820 domain-containing protein</fullName>
    </recommendedName>
</protein>
<dbReference type="HOGENOM" id="CLU_011816_1_0_1"/>
<dbReference type="VEuPathDB" id="FungiDB:PV09_01050"/>
<keyword evidence="2" id="KW-0472">Membrane</keyword>
<feature type="compositionally biased region" description="Low complexity" evidence="1">
    <location>
        <begin position="646"/>
        <end position="664"/>
    </location>
</feature>
<dbReference type="Proteomes" id="UP000053259">
    <property type="component" value="Unassembled WGS sequence"/>
</dbReference>
<feature type="compositionally biased region" description="Basic and acidic residues" evidence="1">
    <location>
        <begin position="741"/>
        <end position="754"/>
    </location>
</feature>
<feature type="compositionally biased region" description="Basic and acidic residues" evidence="1">
    <location>
        <begin position="62"/>
        <end position="74"/>
    </location>
</feature>
<gene>
    <name evidence="4" type="ORF">PV09_01050</name>
</gene>
<dbReference type="RefSeq" id="XP_016217984.1">
    <property type="nucleotide sequence ID" value="XM_016353889.1"/>
</dbReference>
<evidence type="ECO:0000256" key="1">
    <source>
        <dbReference type="SAM" id="MobiDB-lite"/>
    </source>
</evidence>
<evidence type="ECO:0000256" key="2">
    <source>
        <dbReference type="SAM" id="Phobius"/>
    </source>
</evidence>
<keyword evidence="2" id="KW-1133">Transmembrane helix</keyword>
<dbReference type="EMBL" id="KN847531">
    <property type="protein sequence ID" value="KIW08114.1"/>
    <property type="molecule type" value="Genomic_DNA"/>
</dbReference>
<evidence type="ECO:0000259" key="3">
    <source>
        <dbReference type="Pfam" id="PF25130"/>
    </source>
</evidence>
<feature type="region of interest" description="Disordered" evidence="1">
    <location>
        <begin position="216"/>
        <end position="235"/>
    </location>
</feature>
<proteinExistence type="predicted"/>
<dbReference type="Pfam" id="PF25130">
    <property type="entry name" value="DUF7820"/>
    <property type="match status" value="1"/>
</dbReference>
<evidence type="ECO:0000313" key="5">
    <source>
        <dbReference type="Proteomes" id="UP000053259"/>
    </source>
</evidence>
<keyword evidence="5" id="KW-1185">Reference proteome</keyword>
<feature type="domain" description="DUF7820" evidence="3">
    <location>
        <begin position="364"/>
        <end position="769"/>
    </location>
</feature>
<feature type="compositionally biased region" description="Low complexity" evidence="1">
    <location>
        <begin position="153"/>
        <end position="175"/>
    </location>
</feature>
<dbReference type="PANTHER" id="PTHR42078:SF1">
    <property type="entry name" value="GLUCAN 1, 4-ALPHA-GLUCOSIDASE"/>
    <property type="match status" value="1"/>
</dbReference>
<reference evidence="4 5" key="1">
    <citation type="submission" date="2015-01" db="EMBL/GenBank/DDBJ databases">
        <title>The Genome Sequence of Ochroconis gallopava CBS43764.</title>
        <authorList>
            <consortium name="The Broad Institute Genomics Platform"/>
            <person name="Cuomo C."/>
            <person name="de Hoog S."/>
            <person name="Gorbushina A."/>
            <person name="Stielow B."/>
            <person name="Teixiera M."/>
            <person name="Abouelleil A."/>
            <person name="Chapman S.B."/>
            <person name="Priest M."/>
            <person name="Young S.K."/>
            <person name="Wortman J."/>
            <person name="Nusbaum C."/>
            <person name="Birren B."/>
        </authorList>
    </citation>
    <scope>NUCLEOTIDE SEQUENCE [LARGE SCALE GENOMIC DNA]</scope>
    <source>
        <strain evidence="4 5">CBS 43764</strain>
    </source>
</reference>
<dbReference type="OrthoDB" id="5384459at2759"/>
<feature type="compositionally biased region" description="Low complexity" evidence="1">
    <location>
        <begin position="282"/>
        <end position="296"/>
    </location>
</feature>
<feature type="region of interest" description="Disordered" evidence="1">
    <location>
        <begin position="696"/>
        <end position="754"/>
    </location>
</feature>
<feature type="compositionally biased region" description="Acidic residues" evidence="1">
    <location>
        <begin position="20"/>
        <end position="31"/>
    </location>
</feature>
<feature type="region of interest" description="Disordered" evidence="1">
    <location>
        <begin position="282"/>
        <end position="302"/>
    </location>
</feature>
<feature type="compositionally biased region" description="Basic and acidic residues" evidence="1">
    <location>
        <begin position="32"/>
        <end position="46"/>
    </location>
</feature>
<feature type="compositionally biased region" description="Polar residues" evidence="1">
    <location>
        <begin position="1"/>
        <end position="15"/>
    </location>
</feature>
<keyword evidence="2" id="KW-0812">Transmembrane</keyword>
<evidence type="ECO:0000313" key="4">
    <source>
        <dbReference type="EMBL" id="KIW08114.1"/>
    </source>
</evidence>
<dbReference type="PANTHER" id="PTHR42078">
    <property type="entry name" value="GLUCAN 1, 4-ALPHA-GLUCOSIDASE"/>
    <property type="match status" value="1"/>
</dbReference>
<sequence length="773" mass="84117">MASPSRQRASATAEPNPNVFDDEYEVDVPEAELDHRPLDRSTRQEADTPAQTRSHTPSNGSRTERRSIVNKEANESNTQQRTWRRSIAKDPRDFATAGSGGTRTPGDNHSLSRHRPMSTASEFAPFEDRSSTPVNGRNASVDGFSGFSQSGLPRSSFASHSPSRRQSSNSRARPAQPYALYNQTGFAADDDDGPVPPLPVGFLGGRDNFERRIGPDGEEQDIVGPDGHTEQLPPYSKYPDGHTKIAVDDAAAIPAGTRILSPILPSPTSPIVERAQRTPALEAAALPASSSGSDSSLSEKKPWKEKTFTEKRRTKVCGGCIPLWMVVTVVVVIVICTAVIGGVVGGLLSAESKRNPPTVTVTSTASMLDASPIPTPKGIAPIASGLYNMPFGIPQEQQKSCLTNPNQYNAWTCNTPPQPALLKVDSPPSAPQFMEMFPNRSVASSSSSSGAPRYEFNYGAQYPTVTTPQRLYWVIDVEEPNLGPALHFQTMYDKLVILDSDQFSPSKAKAKRDQEYGYGAPVSYSSVPAYTIVGPPYYATPAAASSSTSYSIPTGDPHHRKNSVSVGDQPWFCWWNQTWLEGFVYMNSYVGPSQTHLTKREAGPEPTQPPAHGMFHREANTPDAGYPDARDLWRRAIAEYGKRMASSTSTNTSSSSYISSTPTPSSAPPFPYTMKVQERRIPCEQTVQPYCQRMVIPESGPPQPLLDSSNNPVIVPISEDSPSFQVQQNELKSSAAASGKSKRDTEHKQLAELFRRDASQNSCHCVWMSSPSS</sequence>
<dbReference type="STRING" id="253628.A0A0D2BA23"/>
<feature type="compositionally biased region" description="Polar residues" evidence="1">
    <location>
        <begin position="49"/>
        <end position="61"/>
    </location>
</feature>
<dbReference type="RefSeq" id="XP_016217983.1">
    <property type="nucleotide sequence ID" value="XM_016353888.1"/>
</dbReference>
<dbReference type="InterPro" id="IPR056722">
    <property type="entry name" value="DUF7820"/>
</dbReference>
<accession>A0A0D2BA23</accession>
<dbReference type="GeneID" id="27309023"/>
<feature type="transmembrane region" description="Helical" evidence="2">
    <location>
        <begin position="321"/>
        <end position="348"/>
    </location>
</feature>
<dbReference type="AlphaFoldDB" id="A0A0D2BA23"/>
<feature type="region of interest" description="Disordered" evidence="1">
    <location>
        <begin position="1"/>
        <end position="210"/>
    </location>
</feature>
<feature type="region of interest" description="Disordered" evidence="1">
    <location>
        <begin position="643"/>
        <end position="669"/>
    </location>
</feature>
<feature type="compositionally biased region" description="Polar residues" evidence="1">
    <location>
        <begin position="720"/>
        <end position="731"/>
    </location>
</feature>